<name>A0A0D6ENB4_SPOSA</name>
<dbReference type="Pfam" id="PF14474">
    <property type="entry name" value="RTC4"/>
    <property type="match status" value="1"/>
</dbReference>
<evidence type="ECO:0000256" key="1">
    <source>
        <dbReference type="ARBA" id="ARBA00002738"/>
    </source>
</evidence>
<evidence type="ECO:0000313" key="10">
    <source>
        <dbReference type="EMBL" id="CEQ41208.1"/>
    </source>
</evidence>
<sequence>MHRPRSNAFHNEYRAQGPYSAAQPPRGPAERSAPPPLPPSQGQPISVPQEGARHYHQRHYPSSPQKSVPSNGYHGPSIGPYSRGRSWGGDGGAKGGYGSGGNSLNPPPGRSQMRNDDYDPIALSGPSRLPASDFDRSLRDNKSLFQRRKERDAEQAAKAAEGRQRKEKERHVLEEVRKVKDEDERVRIDQVAARSKREEQEQVAERKRARSSGSSLKSNMPMVPKVAGPIVLAVEKAKKSDDKGTGQNPNPFNTWGRIRSKSDHWKKDHDDAAIDIRSSKPGEKDKGKSKARERYEETSDADASEAPASRNKRTSDSKSTGTLAKFRRGKEGFDDDALSSGKQVIGLLGEDSPGKRPPSDHKKKRDDKHRDGAASPPTSPPRDASPSLEQLYAQQREEEIAEVDQLEEQIGTAERRSGEGDEGDEGYFNDSQMLFDNGERRDKLLEKGALPFRFEFLFRSRNLPSPVETVDPTTLCPFCDQPLPETPSSRLVSLRKYLLARPHLEKRVSVRNNLAKKLPIAETASFCRMHKDERTVIPEGKARGYPTEIAWNELPKRIDRELSGHLTSVILGQTASDYLDCAKKEWDEKGRQMRNVASEFGSFHNEEPGYYGPRGFECMMTTLTTLFTATNPILTPLRVTPLSAYVRRVLVPECAVELIRRDLGPSSGSDISREEAERVCAESRAYGKAVFGVLSAEDEAEFAMAREREEREVKERTAEKAKERAREERKKTIGERVKGEAAKLSVMSVEASHEADSEGPKTTTTAKAYRKPKALAQLEQEPSSSKLASTKKRRRDPSSDGDSAPRKKPPSKAQERRHLPDSASSSPSSDDPRPPSPSAAKRRPDPSPRRPASAPPPPLKSKKPALAHDHHTDLSASAPRSQLLAHTLAAAVAAAANDDSDLEEIETNVRAKNHADRQAREQAGRKKKNTKKKREKGAVGSASEGD</sequence>
<dbReference type="AlphaFoldDB" id="A0A0D6ENB4"/>
<feature type="compositionally biased region" description="Basic and acidic residues" evidence="8">
    <location>
        <begin position="907"/>
        <end position="924"/>
    </location>
</feature>
<evidence type="ECO:0000256" key="8">
    <source>
        <dbReference type="SAM" id="MobiDB-lite"/>
    </source>
</evidence>
<feature type="compositionally biased region" description="Polar residues" evidence="8">
    <location>
        <begin position="60"/>
        <end position="70"/>
    </location>
</feature>
<evidence type="ECO:0000256" key="5">
    <source>
        <dbReference type="ARBA" id="ARBA00015162"/>
    </source>
</evidence>
<dbReference type="GO" id="GO:0005737">
    <property type="term" value="C:cytoplasm"/>
    <property type="evidence" value="ECO:0007669"/>
    <property type="project" value="UniProtKB-SubCell"/>
</dbReference>
<evidence type="ECO:0000256" key="3">
    <source>
        <dbReference type="ARBA" id="ARBA00004496"/>
    </source>
</evidence>
<feature type="compositionally biased region" description="Basic and acidic residues" evidence="8">
    <location>
        <begin position="133"/>
        <end position="188"/>
    </location>
</feature>
<feature type="compositionally biased region" description="Basic and acidic residues" evidence="8">
    <location>
        <begin position="707"/>
        <end position="741"/>
    </location>
</feature>
<keyword evidence="11" id="KW-1185">Reference proteome</keyword>
<reference evidence="11" key="1">
    <citation type="submission" date="2015-02" db="EMBL/GenBank/DDBJ databases">
        <authorList>
            <person name="Gon?alves P."/>
        </authorList>
    </citation>
    <scope>NUCLEOTIDE SEQUENCE [LARGE SCALE GENOMIC DNA]</scope>
</reference>
<feature type="region of interest" description="Disordered" evidence="8">
    <location>
        <begin position="707"/>
        <end position="880"/>
    </location>
</feature>
<dbReference type="SMART" id="SM01312">
    <property type="entry name" value="RTC4"/>
    <property type="match status" value="1"/>
</dbReference>
<proteinExistence type="inferred from homology"/>
<gene>
    <name evidence="10" type="primary">SPOSA6832_02908</name>
</gene>
<dbReference type="InterPro" id="IPR028094">
    <property type="entry name" value="RTC4_C"/>
</dbReference>
<evidence type="ECO:0000256" key="6">
    <source>
        <dbReference type="ARBA" id="ARBA00022490"/>
    </source>
</evidence>
<keyword evidence="6" id="KW-0963">Cytoplasm</keyword>
<feature type="compositionally biased region" description="Basic residues" evidence="8">
    <location>
        <begin position="925"/>
        <end position="935"/>
    </location>
</feature>
<feature type="compositionally biased region" description="Basic and acidic residues" evidence="8">
    <location>
        <begin position="260"/>
        <end position="297"/>
    </location>
</feature>
<feature type="compositionally biased region" description="Basic and acidic residues" evidence="8">
    <location>
        <begin position="195"/>
        <end position="206"/>
    </location>
</feature>
<dbReference type="PANTHER" id="PTHR41391:SF1">
    <property type="entry name" value="RESTRICTION OF TELOMERE CAPPING PROTEIN 4"/>
    <property type="match status" value="1"/>
</dbReference>
<comment type="function">
    <text evidence="1">May be involved in a process influencing telomere capping.</text>
</comment>
<dbReference type="EMBL" id="CENE01000012">
    <property type="protein sequence ID" value="CEQ41208.1"/>
    <property type="molecule type" value="Genomic_DNA"/>
</dbReference>
<evidence type="ECO:0000256" key="7">
    <source>
        <dbReference type="ARBA" id="ARBA00023242"/>
    </source>
</evidence>
<feature type="compositionally biased region" description="Gly residues" evidence="8">
    <location>
        <begin position="86"/>
        <end position="101"/>
    </location>
</feature>
<feature type="region of interest" description="Disordered" evidence="8">
    <location>
        <begin position="1"/>
        <end position="387"/>
    </location>
</feature>
<evidence type="ECO:0000256" key="4">
    <source>
        <dbReference type="ARBA" id="ARBA00009461"/>
    </source>
</evidence>
<evidence type="ECO:0000256" key="2">
    <source>
        <dbReference type="ARBA" id="ARBA00004123"/>
    </source>
</evidence>
<protein>
    <recommendedName>
        <fullName evidence="5">Restriction of telomere capping protein 4</fullName>
    </recommendedName>
</protein>
<dbReference type="Proteomes" id="UP000243876">
    <property type="component" value="Unassembled WGS sequence"/>
</dbReference>
<organism evidence="10 11">
    <name type="scientific">Sporidiobolus salmonicolor</name>
    <name type="common">Yeast-like fungus</name>
    <name type="synonym">Sporobolomyces salmonicolor</name>
    <dbReference type="NCBI Taxonomy" id="5005"/>
    <lineage>
        <taxon>Eukaryota</taxon>
        <taxon>Fungi</taxon>
        <taxon>Dikarya</taxon>
        <taxon>Basidiomycota</taxon>
        <taxon>Pucciniomycotina</taxon>
        <taxon>Microbotryomycetes</taxon>
        <taxon>Sporidiobolales</taxon>
        <taxon>Sporidiobolaceae</taxon>
        <taxon>Sporobolomyces</taxon>
    </lineage>
</organism>
<comment type="similarity">
    <text evidence="4">Belongs to the RTC4 family.</text>
</comment>
<dbReference type="InterPro" id="IPR039024">
    <property type="entry name" value="RTC4"/>
</dbReference>
<evidence type="ECO:0000313" key="11">
    <source>
        <dbReference type="Proteomes" id="UP000243876"/>
    </source>
</evidence>
<dbReference type="PANTHER" id="PTHR41391">
    <property type="entry name" value="RESTRICTION OF TELOMERE CAPPING PROTEIN 4"/>
    <property type="match status" value="1"/>
</dbReference>
<feature type="region of interest" description="Disordered" evidence="8">
    <location>
        <begin position="412"/>
        <end position="432"/>
    </location>
</feature>
<dbReference type="OrthoDB" id="2506625at2759"/>
<dbReference type="GO" id="GO:0005634">
    <property type="term" value="C:nucleus"/>
    <property type="evidence" value="ECO:0007669"/>
    <property type="project" value="UniProtKB-SubCell"/>
</dbReference>
<keyword evidence="7" id="KW-0539">Nucleus</keyword>
<feature type="compositionally biased region" description="Basic and acidic residues" evidence="8">
    <location>
        <begin position="235"/>
        <end position="244"/>
    </location>
</feature>
<evidence type="ECO:0000259" key="9">
    <source>
        <dbReference type="SMART" id="SM01312"/>
    </source>
</evidence>
<comment type="subcellular location">
    <subcellularLocation>
        <location evidence="3">Cytoplasm</location>
    </subcellularLocation>
    <subcellularLocation>
        <location evidence="2">Nucleus</location>
    </subcellularLocation>
</comment>
<accession>A0A0D6ENB4</accession>
<feature type="domain" description="Restriction of telomere capping protein 4 C-terminal" evidence="9">
    <location>
        <begin position="570"/>
        <end position="693"/>
    </location>
</feature>
<feature type="region of interest" description="Disordered" evidence="8">
    <location>
        <begin position="893"/>
        <end position="946"/>
    </location>
</feature>